<protein>
    <submittedName>
        <fullName evidence="5">Tetratricopeptide repeat protein</fullName>
    </submittedName>
</protein>
<keyword evidence="1" id="KW-0677">Repeat</keyword>
<keyword evidence="2 3" id="KW-0802">TPR repeat</keyword>
<dbReference type="InterPro" id="IPR051685">
    <property type="entry name" value="Ycf3/AcsC/BcsC/TPR_MFPF"/>
</dbReference>
<accession>A0A7Y2E6H6</accession>
<dbReference type="Gene3D" id="1.25.40.10">
    <property type="entry name" value="Tetratricopeptide repeat domain"/>
    <property type="match status" value="3"/>
</dbReference>
<comment type="caution">
    <text evidence="5">The sequence shown here is derived from an EMBL/GenBank/DDBJ whole genome shotgun (WGS) entry which is preliminary data.</text>
</comment>
<evidence type="ECO:0000313" key="6">
    <source>
        <dbReference type="Proteomes" id="UP000547674"/>
    </source>
</evidence>
<feature type="non-terminal residue" evidence="5">
    <location>
        <position position="1"/>
    </location>
</feature>
<dbReference type="Proteomes" id="UP000547674">
    <property type="component" value="Unassembled WGS sequence"/>
</dbReference>
<evidence type="ECO:0000256" key="4">
    <source>
        <dbReference type="SAM" id="MobiDB-lite"/>
    </source>
</evidence>
<sequence length="650" mass="71933">VSLVDQVLHHDPIPLTKIREDIPEGLASVVQRMMAKDPEARYASAREVLKDLVAAEQGENLSTGAQRSTVQKESFWKSRTGAVVFALAGLILFTLWSRIATQSEWFGTPALPPAKYAAIFPLSAEDNKSSALALGMTEILTNNLMPFTADSTFQMTSLASVLGSSASTPKELRELLGVNLVLRGEVAEDHRELRTALELVDGRTLKVLERREVVTPITDLGIHVDGLSSAAAELLQLPEKGWKFQTLGSTELRLCLEGMGSMRTMNSHEADIEKATTLFKRALQVDPDMELATAHLGWAYFKQFLASKESAYADSARATCEAVLLANPDQPLAHRTLAQVHAKLGDLEAAAASFEEVLRTNPTDEFATLQYARLFGRAHDYDRERAVYEEAIQDRPHAWKPRFWVANFDFVHGNVEAAKLGFKAMRDRAPDFYRSYDTLGAIQVMEGSYEEAVENLNAALALHPTESALSNLGTAHFNQRAFEEAIASYRSALQFGFDNHAVWLNLADAYYYGQEDSTQAKEAYAQGVAKGEAFLAQKPYAIAVKAQLAPALIKLGEPKRAREYMDEALSKRSSDPMIQFLAALTLWQLFEPETALDFLEESIEGGYPLVWIQDSAVFDDWRDNRRFQALTQRPDGEASSDDNSGPRSGG</sequence>
<feature type="region of interest" description="Disordered" evidence="4">
    <location>
        <begin position="629"/>
        <end position="650"/>
    </location>
</feature>
<organism evidence="5 6">
    <name type="scientific">Eiseniibacteriota bacterium</name>
    <dbReference type="NCBI Taxonomy" id="2212470"/>
    <lineage>
        <taxon>Bacteria</taxon>
        <taxon>Candidatus Eiseniibacteriota</taxon>
    </lineage>
</organism>
<dbReference type="EMBL" id="JABDJR010000192">
    <property type="protein sequence ID" value="NNF06123.1"/>
    <property type="molecule type" value="Genomic_DNA"/>
</dbReference>
<evidence type="ECO:0000256" key="3">
    <source>
        <dbReference type="PROSITE-ProRule" id="PRU00339"/>
    </source>
</evidence>
<feature type="repeat" description="TPR" evidence="3">
    <location>
        <begin position="331"/>
        <end position="364"/>
    </location>
</feature>
<dbReference type="PROSITE" id="PS50005">
    <property type="entry name" value="TPR"/>
    <property type="match status" value="2"/>
</dbReference>
<reference evidence="5 6" key="1">
    <citation type="submission" date="2020-03" db="EMBL/GenBank/DDBJ databases">
        <title>Metabolic flexibility allows generalist bacteria to become dominant in a frequently disturbed ecosystem.</title>
        <authorList>
            <person name="Chen Y.-J."/>
            <person name="Leung P.M."/>
            <person name="Bay S.K."/>
            <person name="Hugenholtz P."/>
            <person name="Kessler A.J."/>
            <person name="Shelley G."/>
            <person name="Waite D.W."/>
            <person name="Cook P.L."/>
            <person name="Greening C."/>
        </authorList>
    </citation>
    <scope>NUCLEOTIDE SEQUENCE [LARGE SCALE GENOMIC DNA]</scope>
    <source>
        <strain evidence="5">SS_bin_28</strain>
    </source>
</reference>
<evidence type="ECO:0000313" key="5">
    <source>
        <dbReference type="EMBL" id="NNF06123.1"/>
    </source>
</evidence>
<dbReference type="AlphaFoldDB" id="A0A7Y2E6H6"/>
<dbReference type="Pfam" id="PF13432">
    <property type="entry name" value="TPR_16"/>
    <property type="match status" value="3"/>
</dbReference>
<dbReference type="InterPro" id="IPR011990">
    <property type="entry name" value="TPR-like_helical_dom_sf"/>
</dbReference>
<dbReference type="InterPro" id="IPR019734">
    <property type="entry name" value="TPR_rpt"/>
</dbReference>
<feature type="compositionally biased region" description="Polar residues" evidence="4">
    <location>
        <begin position="641"/>
        <end position="650"/>
    </location>
</feature>
<name>A0A7Y2E6H6_UNCEI</name>
<gene>
    <name evidence="5" type="ORF">HKN21_05130</name>
</gene>
<feature type="repeat" description="TPR" evidence="3">
    <location>
        <begin position="433"/>
        <end position="466"/>
    </location>
</feature>
<proteinExistence type="predicted"/>
<dbReference type="PANTHER" id="PTHR44943">
    <property type="entry name" value="CELLULOSE SYNTHASE OPERON PROTEIN C"/>
    <property type="match status" value="1"/>
</dbReference>
<dbReference type="Gene3D" id="1.10.510.10">
    <property type="entry name" value="Transferase(Phosphotransferase) domain 1"/>
    <property type="match status" value="1"/>
</dbReference>
<dbReference type="PANTHER" id="PTHR44943:SF8">
    <property type="entry name" value="TPR REPEAT-CONTAINING PROTEIN MJ0263"/>
    <property type="match status" value="1"/>
</dbReference>
<dbReference type="SMART" id="SM00028">
    <property type="entry name" value="TPR"/>
    <property type="match status" value="6"/>
</dbReference>
<evidence type="ECO:0000256" key="1">
    <source>
        <dbReference type="ARBA" id="ARBA00022737"/>
    </source>
</evidence>
<dbReference type="SUPFAM" id="SSF48452">
    <property type="entry name" value="TPR-like"/>
    <property type="match status" value="2"/>
</dbReference>
<evidence type="ECO:0000256" key="2">
    <source>
        <dbReference type="ARBA" id="ARBA00022803"/>
    </source>
</evidence>